<evidence type="ECO:0000256" key="11">
    <source>
        <dbReference type="ARBA" id="ARBA00072304"/>
    </source>
</evidence>
<evidence type="ECO:0000256" key="6">
    <source>
        <dbReference type="ARBA" id="ARBA00022771"/>
    </source>
</evidence>
<evidence type="ECO:0000313" key="15">
    <source>
        <dbReference type="EMBL" id="CAI5780536.1"/>
    </source>
</evidence>
<feature type="domain" description="Matrin-type" evidence="14">
    <location>
        <begin position="241"/>
        <end position="272"/>
    </location>
</feature>
<dbReference type="GO" id="GO:0003723">
    <property type="term" value="F:RNA binding"/>
    <property type="evidence" value="ECO:0007669"/>
    <property type="project" value="TreeGrafter"/>
</dbReference>
<dbReference type="SMART" id="SM00451">
    <property type="entry name" value="ZnF_U1"/>
    <property type="match status" value="1"/>
</dbReference>
<dbReference type="InterPro" id="IPR040023">
    <property type="entry name" value="WBP4"/>
</dbReference>
<dbReference type="InterPro" id="IPR013085">
    <property type="entry name" value="U1-CZ_Znf_C2H2"/>
</dbReference>
<proteinExistence type="predicted"/>
<reference evidence="15" key="1">
    <citation type="submission" date="2022-12" db="EMBL/GenBank/DDBJ databases">
        <authorList>
            <person name="Alioto T."/>
            <person name="Alioto T."/>
            <person name="Gomez Garrido J."/>
        </authorList>
    </citation>
    <scope>NUCLEOTIDE SEQUENCE</scope>
</reference>
<dbReference type="InterPro" id="IPR001202">
    <property type="entry name" value="WW_dom"/>
</dbReference>
<dbReference type="Pfam" id="PF00397">
    <property type="entry name" value="WW"/>
    <property type="match status" value="2"/>
</dbReference>
<feature type="compositionally biased region" description="Polar residues" evidence="12">
    <location>
        <begin position="316"/>
        <end position="325"/>
    </location>
</feature>
<dbReference type="PANTHER" id="PTHR13173:SF10">
    <property type="entry name" value="WW DOMAIN-BINDING PROTEIN 4"/>
    <property type="match status" value="1"/>
</dbReference>
<keyword evidence="4" id="KW-0747">Spliceosome</keyword>
<evidence type="ECO:0000256" key="2">
    <source>
        <dbReference type="ARBA" id="ARBA00022664"/>
    </source>
</evidence>
<gene>
    <name evidence="15" type="ORF">PODLI_1B026780</name>
</gene>
<dbReference type="InterPro" id="IPR003604">
    <property type="entry name" value="Matrin/U1-like-C_Znf_C2H2"/>
</dbReference>
<feature type="compositionally biased region" description="Low complexity" evidence="12">
    <location>
        <begin position="145"/>
        <end position="158"/>
    </location>
</feature>
<feature type="compositionally biased region" description="Low complexity" evidence="12">
    <location>
        <begin position="54"/>
        <end position="67"/>
    </location>
</feature>
<keyword evidence="5" id="KW-0677">Repeat</keyword>
<feature type="region of interest" description="Disordered" evidence="12">
    <location>
        <begin position="1"/>
        <end position="229"/>
    </location>
</feature>
<dbReference type="EMBL" id="OX395132">
    <property type="protein sequence ID" value="CAI5780536.1"/>
    <property type="molecule type" value="Genomic_DNA"/>
</dbReference>
<feature type="compositionally biased region" description="Basic and acidic residues" evidence="12">
    <location>
        <begin position="416"/>
        <end position="449"/>
    </location>
</feature>
<evidence type="ECO:0000256" key="7">
    <source>
        <dbReference type="ARBA" id="ARBA00022833"/>
    </source>
</evidence>
<keyword evidence="2" id="KW-0507">mRNA processing</keyword>
<feature type="compositionally biased region" description="Low complexity" evidence="12">
    <location>
        <begin position="208"/>
        <end position="218"/>
    </location>
</feature>
<dbReference type="FunFam" id="3.30.160.60:FF:000767">
    <property type="entry name" value="WW domain-binding protein 4"/>
    <property type="match status" value="1"/>
</dbReference>
<dbReference type="InterPro" id="IPR036020">
    <property type="entry name" value="WW_dom_sf"/>
</dbReference>
<keyword evidence="16" id="KW-1185">Reference proteome</keyword>
<comment type="subcellular location">
    <subcellularLocation>
        <location evidence="1">Nucleus</location>
    </subcellularLocation>
</comment>
<accession>A0AA35P9E2</accession>
<dbReference type="PROSITE" id="PS50171">
    <property type="entry name" value="ZF_MATRIN"/>
    <property type="match status" value="1"/>
</dbReference>
<feature type="compositionally biased region" description="Basic and acidic residues" evidence="12">
    <location>
        <begin position="342"/>
        <end position="356"/>
    </location>
</feature>
<evidence type="ECO:0000256" key="8">
    <source>
        <dbReference type="ARBA" id="ARBA00023187"/>
    </source>
</evidence>
<feature type="region of interest" description="Disordered" evidence="12">
    <location>
        <begin position="395"/>
        <end position="525"/>
    </location>
</feature>
<keyword evidence="8" id="KW-0508">mRNA splicing</keyword>
<evidence type="ECO:0000256" key="9">
    <source>
        <dbReference type="ARBA" id="ARBA00023242"/>
    </source>
</evidence>
<dbReference type="Gene3D" id="3.30.160.60">
    <property type="entry name" value="Classic Zinc Finger"/>
    <property type="match status" value="1"/>
</dbReference>
<feature type="domain" description="WW" evidence="13">
    <location>
        <begin position="350"/>
        <end position="383"/>
    </location>
</feature>
<dbReference type="InterPro" id="IPR036236">
    <property type="entry name" value="Znf_C2H2_sf"/>
</dbReference>
<evidence type="ECO:0000256" key="3">
    <source>
        <dbReference type="ARBA" id="ARBA00022723"/>
    </source>
</evidence>
<feature type="compositionally biased region" description="Pro residues" evidence="12">
    <location>
        <begin position="1"/>
        <end position="10"/>
    </location>
</feature>
<keyword evidence="7" id="KW-0862">Zinc</keyword>
<dbReference type="PROSITE" id="PS50020">
    <property type="entry name" value="WW_DOMAIN_2"/>
    <property type="match status" value="1"/>
</dbReference>
<protein>
    <recommendedName>
        <fullName evidence="11">WW domain-binding protein 4</fullName>
    </recommendedName>
</protein>
<comment type="function">
    <text evidence="10">Involved in pre-mRNA splicing as a component of the spliceosome. May play a role in cross-intron bridging of U1 and U2 snRNPs in the mammalian A complex.</text>
</comment>
<dbReference type="AlphaFoldDB" id="A0AA35P9E2"/>
<keyword evidence="3" id="KW-0479">Metal-binding</keyword>
<dbReference type="PROSITE" id="PS01159">
    <property type="entry name" value="WW_DOMAIN_1"/>
    <property type="match status" value="1"/>
</dbReference>
<dbReference type="InterPro" id="IPR000690">
    <property type="entry name" value="Matrin/U1-C_Znf_C2H2"/>
</dbReference>
<evidence type="ECO:0000256" key="4">
    <source>
        <dbReference type="ARBA" id="ARBA00022728"/>
    </source>
</evidence>
<evidence type="ECO:0000256" key="5">
    <source>
        <dbReference type="ARBA" id="ARBA00022737"/>
    </source>
</evidence>
<dbReference type="GO" id="GO:0000398">
    <property type="term" value="P:mRNA splicing, via spliceosome"/>
    <property type="evidence" value="ECO:0007669"/>
    <property type="project" value="InterPro"/>
</dbReference>
<evidence type="ECO:0000313" key="16">
    <source>
        <dbReference type="Proteomes" id="UP001178461"/>
    </source>
</evidence>
<evidence type="ECO:0000256" key="1">
    <source>
        <dbReference type="ARBA" id="ARBA00004123"/>
    </source>
</evidence>
<name>A0AA35P9E2_9SAUR</name>
<organism evidence="15 16">
    <name type="scientific">Podarcis lilfordi</name>
    <name type="common">Lilford's wall lizard</name>
    <dbReference type="NCBI Taxonomy" id="74358"/>
    <lineage>
        <taxon>Eukaryota</taxon>
        <taxon>Metazoa</taxon>
        <taxon>Chordata</taxon>
        <taxon>Craniata</taxon>
        <taxon>Vertebrata</taxon>
        <taxon>Euteleostomi</taxon>
        <taxon>Lepidosauria</taxon>
        <taxon>Squamata</taxon>
        <taxon>Bifurcata</taxon>
        <taxon>Unidentata</taxon>
        <taxon>Episquamata</taxon>
        <taxon>Laterata</taxon>
        <taxon>Lacertibaenia</taxon>
        <taxon>Lacertidae</taxon>
        <taxon>Podarcis</taxon>
    </lineage>
</organism>
<keyword evidence="9" id="KW-0539">Nucleus</keyword>
<evidence type="ECO:0000259" key="14">
    <source>
        <dbReference type="PROSITE" id="PS50171"/>
    </source>
</evidence>
<evidence type="ECO:0000256" key="10">
    <source>
        <dbReference type="ARBA" id="ARBA00058316"/>
    </source>
</evidence>
<dbReference type="GO" id="GO:0008270">
    <property type="term" value="F:zinc ion binding"/>
    <property type="evidence" value="ECO:0007669"/>
    <property type="project" value="UniProtKB-KW"/>
</dbReference>
<feature type="compositionally biased region" description="Basic and acidic residues" evidence="12">
    <location>
        <begin position="77"/>
        <end position="90"/>
    </location>
</feature>
<feature type="compositionally biased region" description="Basic and acidic residues" evidence="12">
    <location>
        <begin position="11"/>
        <end position="20"/>
    </location>
</feature>
<dbReference type="PANTHER" id="PTHR13173">
    <property type="entry name" value="WW DOMAIN BINDING PROTEIN 4"/>
    <property type="match status" value="1"/>
</dbReference>
<dbReference type="SMART" id="SM00456">
    <property type="entry name" value="WW"/>
    <property type="match status" value="2"/>
</dbReference>
<evidence type="ECO:0000256" key="12">
    <source>
        <dbReference type="SAM" id="MobiDB-lite"/>
    </source>
</evidence>
<evidence type="ECO:0000259" key="13">
    <source>
        <dbReference type="PROSITE" id="PS50020"/>
    </source>
</evidence>
<dbReference type="Gene3D" id="2.20.70.10">
    <property type="match status" value="2"/>
</dbReference>
<feature type="region of interest" description="Disordered" evidence="12">
    <location>
        <begin position="313"/>
        <end position="356"/>
    </location>
</feature>
<dbReference type="CDD" id="cd00201">
    <property type="entry name" value="WW"/>
    <property type="match status" value="2"/>
</dbReference>
<dbReference type="SUPFAM" id="SSF57667">
    <property type="entry name" value="beta-beta-alpha zinc fingers"/>
    <property type="match status" value="1"/>
</dbReference>
<dbReference type="Proteomes" id="UP001178461">
    <property type="component" value="Chromosome 7"/>
</dbReference>
<dbReference type="GO" id="GO:0071011">
    <property type="term" value="C:precatalytic spliceosome"/>
    <property type="evidence" value="ECO:0007669"/>
    <property type="project" value="TreeGrafter"/>
</dbReference>
<keyword evidence="6" id="KW-0863">Zinc-finger</keyword>
<dbReference type="Pfam" id="PF06220">
    <property type="entry name" value="zf-U1"/>
    <property type="match status" value="1"/>
</dbReference>
<sequence length="592" mass="65627">MVPVAPVAPKPPRESERESGRAGPVGAGTLSIPGIAPKGRLDPSAGERKEKPLRAAAARGLFFRPEGAPGGLPPGGERGRGSSDSRKPTDRPATASPSSGRRPVGFPRHPKAPLSPPALKWRSPPARDSNPRPLRARAGGGSRRGGASRATRPGSGAPLPRPPARREAPPPPPSASPRKRAGERAARIKPVRLPSVASPLGGGERKALLLGSLRSSGNRPGGGGGASAREMADYWKSQPKKFCDYCKCWIADNKPSIDFHERGKNHKENVAKKISEIKKKSLEKAKEEEKMSKEFAAMEEAAMKAYQEDLKRIGATTESLGQSSAPKKHEEKKEKKEKRKRERETTETSSDAAKEWVRGFSPEGYMYYYNAISGESQWEKPEEFQDNLQELQKTAQWMEGTSEDGRTYYYNIETGESQKENHPEDSREMESKKAESDAGKADLKSELQKPKRNLRRKTESDDEVEEKPHRRKKISPYGEWQEVKQESSDIEDVPAVRQETSQAASRRVKPYGEWEEITEDKDPYEKVDLELPNVESDSLPAPVLEAPEDAKVIFKEKTVTSLGDTTEGIPVFKKRKFENGKSRNIRQRLNDH</sequence>
<feature type="compositionally biased region" description="Basic and acidic residues" evidence="12">
    <location>
        <begin position="39"/>
        <end position="53"/>
    </location>
</feature>
<dbReference type="SUPFAM" id="SSF51045">
    <property type="entry name" value="WW domain"/>
    <property type="match status" value="2"/>
</dbReference>